<feature type="region of interest" description="Disordered" evidence="5">
    <location>
        <begin position="1076"/>
        <end position="1112"/>
    </location>
</feature>
<feature type="compositionally biased region" description="Basic and acidic residues" evidence="5">
    <location>
        <begin position="1672"/>
        <end position="1681"/>
    </location>
</feature>
<evidence type="ECO:0000256" key="2">
    <source>
        <dbReference type="ARBA" id="ARBA00022771"/>
    </source>
</evidence>
<keyword evidence="8" id="KW-1185">Reference proteome</keyword>
<evidence type="ECO:0000256" key="4">
    <source>
        <dbReference type="PROSITE-ProRule" id="PRU00325"/>
    </source>
</evidence>
<dbReference type="Pfam" id="PF04434">
    <property type="entry name" value="SWIM"/>
    <property type="match status" value="1"/>
</dbReference>
<dbReference type="InterPro" id="IPR057945">
    <property type="entry name" value="TPR_ZSWIM8"/>
</dbReference>
<feature type="region of interest" description="Disordered" evidence="5">
    <location>
        <begin position="716"/>
        <end position="756"/>
    </location>
</feature>
<gene>
    <name evidence="7" type="ORF">ALC62_04346</name>
</gene>
<dbReference type="STRING" id="456900.A0A151IKE5"/>
<evidence type="ECO:0000313" key="8">
    <source>
        <dbReference type="Proteomes" id="UP000078542"/>
    </source>
</evidence>
<evidence type="ECO:0000259" key="6">
    <source>
        <dbReference type="PROSITE" id="PS50966"/>
    </source>
</evidence>
<evidence type="ECO:0000256" key="5">
    <source>
        <dbReference type="SAM" id="MobiDB-lite"/>
    </source>
</evidence>
<feature type="compositionally biased region" description="Low complexity" evidence="5">
    <location>
        <begin position="676"/>
        <end position="691"/>
    </location>
</feature>
<protein>
    <recommendedName>
        <fullName evidence="6">SWIM-type domain-containing protein</fullName>
    </recommendedName>
</protein>
<dbReference type="InterPro" id="IPR007527">
    <property type="entry name" value="Znf_SWIM"/>
</dbReference>
<keyword evidence="2 4" id="KW-0863">Zinc-finger</keyword>
<proteinExistence type="predicted"/>
<evidence type="ECO:0000256" key="3">
    <source>
        <dbReference type="ARBA" id="ARBA00022833"/>
    </source>
</evidence>
<dbReference type="GO" id="GO:0008270">
    <property type="term" value="F:zinc ion binding"/>
    <property type="evidence" value="ECO:0007669"/>
    <property type="project" value="UniProtKB-KW"/>
</dbReference>
<dbReference type="InterPro" id="IPR048370">
    <property type="entry name" value="ZSWIM4-8_C"/>
</dbReference>
<feature type="domain" description="SWIM-type" evidence="6">
    <location>
        <begin position="185"/>
        <end position="221"/>
    </location>
</feature>
<accession>A0A151IKE5</accession>
<feature type="region of interest" description="Disordered" evidence="5">
    <location>
        <begin position="644"/>
        <end position="697"/>
    </location>
</feature>
<feature type="region of interest" description="Disordered" evidence="5">
    <location>
        <begin position="595"/>
        <end position="620"/>
    </location>
</feature>
<organism evidence="7 8">
    <name type="scientific">Cyphomyrmex costatus</name>
    <dbReference type="NCBI Taxonomy" id="456900"/>
    <lineage>
        <taxon>Eukaryota</taxon>
        <taxon>Metazoa</taxon>
        <taxon>Ecdysozoa</taxon>
        <taxon>Arthropoda</taxon>
        <taxon>Hexapoda</taxon>
        <taxon>Insecta</taxon>
        <taxon>Pterygota</taxon>
        <taxon>Neoptera</taxon>
        <taxon>Endopterygota</taxon>
        <taxon>Hymenoptera</taxon>
        <taxon>Apocrita</taxon>
        <taxon>Aculeata</taxon>
        <taxon>Formicoidea</taxon>
        <taxon>Formicidae</taxon>
        <taxon>Myrmicinae</taxon>
        <taxon>Cyphomyrmex</taxon>
    </lineage>
</organism>
<feature type="compositionally biased region" description="Polar residues" evidence="5">
    <location>
        <begin position="1098"/>
        <end position="1110"/>
    </location>
</feature>
<sequence>DRFSFDDSDRFEEDSLCSFSSEPESLCNNWRGWRRLPPAFGLSKKSCEGTAGSMLRGDSPTSGGGGHGPSVPSFVLVFFYSDGQQMVPTLCELSARCVASHIPFELVEHFYPPVPEQLQLRIAFWSFPDNEEDIRLYSCLANGSADEFLRGEHLYRAKTVKEPLQIGFHLSASVNPQTNGVRAQFNVAVTFDRRRITSCNCTCSSTAYWCAHVVAVCLHRIHMPTQVCLRAPVSESLSRLHREQLQKFAQYLISELPQQILPTAQRLLDELLSTQPSAINSYCGAPDPTAGASAYDQTSWYLDEKTLHDNIKKILIKFCVPAPIVFSDVNYLSTTAPPAASEWASLLRPLRGREPEGMWNLLSIVREMFKRNDRNAIPLLEIITEECMACEQILVWWFNTKVALLNGTGYGSKHNMNSNVHASQHACSSLCDEIVVLWRLAALNPGLSPSEREMLHAQFMAWHLKIIDKVAKCRGSSVPHNSHNRSNSSQKDSLKHDLAVFTGFKSALEACYLDWDEYVLPGITYTAENNPMYHCPFTCFRHAGDTRTEVNQVNSSSAVLNYQPPISHHHGRRSMNVGLVEFSYLDRRRLNPREFPLCSRSGGGDGNRSSVSSEGFCENDTDIPDISESQVVLRQGCAQLNNCGDTDSQEGAGSESSSNSNVSMKNAQGSDKHRSNASSETHSDSSDSSNNKPACENTKCSRTNIAECRDKLRVVSKGVSGKNEQESDQEKEAGRPFKDESSSSSSDSPSGDEYNVYYYDPKDVTNNSSLPNKYTKSNIHTATTQDASIVLNNLKKTEDPWDILFARAEGLYAHGHTREACIIGVQLAEELLANPPNLTIEGPPVPVKNKRKRQHVNPASHQVTCLASATLAKCGFLCTVLAENPEYHNLAFRVGLFGLEMARPPANTKPLEVRLMVKLAHQESELVVLLKRIPLGPTELAMIKQRAEQLRDGVMRSRGHALLPIMLASFIYDALDVPRVKLPAEIDQNLGFDAAVAVLGLKANVSEADHPLLCEGTRRQRGDLAITLLVHYKDDPVKLARIMDKLLDRDVHQLIKSPILSSYYTANPPTKSEMTRFVHDEERSSPLTGTDNGGENVIGSNSRPHSSTSAELEGGISALPIQPQIVQLPVPIRTKETRYKSKRLYPSIPNQPSEASAHFMCELAKTVLSKAGGTSSTSLFTQPSTSQNHHGPHRALHMCAFQLGLYALGLHNCVSPNWLSRTYSSHVSWITGQAMEIGAPAIWFLIDSWEGHLTPPEAVSIADKSSRGSDPNMVRAAAELALSCLPHAHALNPNEIQRAISQCKEQSEAMLEKACITVENTAKGGGVYPEVLFQVAKYWYELYLRYTSLFYIIYNLIFSVLVQAGVAGPLPGQNSLPGPALVQTQSMISAVRAQPTIHRQQSQTFNQQRTLVSAYRVGMLALETLARRVHDDRPQAKYARNPPYGEDVKFLLRVAKRLGSHYIHQLCICAVNSIVSPFVLHHVALEAAQYLARNNPALIIQHLRSALLAPLVHKCQQMYIQCMHQKLYHLTATDYEEFANIVCAARAAFQINPEGNTQFKEWLQSIKRTEPGVTWLTSLPPHPQPSLPPPPPTTLLLQHQHPCHPHPQSVVCVHGLATVNKLAWDKISIPCIIEEPVAHQLPPPPQHQITGLPGPSAWQEPIDSRGSQGINNRDERDLFQV</sequence>
<feature type="non-terminal residue" evidence="7">
    <location>
        <position position="1"/>
    </location>
</feature>
<dbReference type="PANTHER" id="PTHR22619">
    <property type="entry name" value="ZINC FINGER SWIM DOMAIN CONTAINING PROTEIN 4, 5, 6"/>
    <property type="match status" value="1"/>
</dbReference>
<dbReference type="PROSITE" id="PS50966">
    <property type="entry name" value="ZF_SWIM"/>
    <property type="match status" value="1"/>
</dbReference>
<dbReference type="PANTHER" id="PTHR22619:SF1">
    <property type="entry name" value="ZINC FINGER SWIM DOMAIN-CONTAINING PROTEIN 8"/>
    <property type="match status" value="1"/>
</dbReference>
<evidence type="ECO:0000256" key="1">
    <source>
        <dbReference type="ARBA" id="ARBA00022723"/>
    </source>
</evidence>
<dbReference type="Pfam" id="PF21055">
    <property type="entry name" value="ZSWIM4-8_C"/>
    <property type="match status" value="1"/>
</dbReference>
<name>A0A151IKE5_9HYME</name>
<dbReference type="Pfam" id="PF25572">
    <property type="entry name" value="TPR_ZSWIM8"/>
    <property type="match status" value="1"/>
</dbReference>
<dbReference type="EMBL" id="KQ977224">
    <property type="protein sequence ID" value="KYN04787.1"/>
    <property type="molecule type" value="Genomic_DNA"/>
</dbReference>
<dbReference type="GO" id="GO:0031462">
    <property type="term" value="C:Cul2-RING ubiquitin ligase complex"/>
    <property type="evidence" value="ECO:0007669"/>
    <property type="project" value="TreeGrafter"/>
</dbReference>
<dbReference type="Proteomes" id="UP000078542">
    <property type="component" value="Unassembled WGS sequence"/>
</dbReference>
<feature type="compositionally biased region" description="Low complexity" evidence="5">
    <location>
        <begin position="649"/>
        <end position="663"/>
    </location>
</feature>
<reference evidence="7 8" key="1">
    <citation type="submission" date="2016-03" db="EMBL/GenBank/DDBJ databases">
        <title>Cyphomyrmex costatus WGS genome.</title>
        <authorList>
            <person name="Nygaard S."/>
            <person name="Hu H."/>
            <person name="Boomsma J."/>
            <person name="Zhang G."/>
        </authorList>
    </citation>
    <scope>NUCLEOTIDE SEQUENCE [LARGE SCALE GENOMIC DNA]</scope>
    <source>
        <strain evidence="7">MS0001</strain>
        <tissue evidence="7">Whole body</tissue>
    </source>
</reference>
<keyword evidence="1" id="KW-0479">Metal-binding</keyword>
<keyword evidence="3" id="KW-0862">Zinc</keyword>
<feature type="region of interest" description="Disordered" evidence="5">
    <location>
        <begin position="1642"/>
        <end position="1681"/>
    </location>
</feature>
<evidence type="ECO:0000313" key="7">
    <source>
        <dbReference type="EMBL" id="KYN04787.1"/>
    </source>
</evidence>
<feature type="compositionally biased region" description="Basic and acidic residues" evidence="5">
    <location>
        <begin position="723"/>
        <end position="741"/>
    </location>
</feature>